<gene>
    <name evidence="2" type="ORF">EOD43_18940</name>
</gene>
<evidence type="ECO:0000259" key="1">
    <source>
        <dbReference type="Pfam" id="PF01814"/>
    </source>
</evidence>
<accession>A0A437LYE8</accession>
<organism evidence="2 3">
    <name type="scientific">Sphingomonas crocodyli</name>
    <dbReference type="NCBI Taxonomy" id="1979270"/>
    <lineage>
        <taxon>Bacteria</taxon>
        <taxon>Pseudomonadati</taxon>
        <taxon>Pseudomonadota</taxon>
        <taxon>Alphaproteobacteria</taxon>
        <taxon>Sphingomonadales</taxon>
        <taxon>Sphingomonadaceae</taxon>
        <taxon>Sphingomonas</taxon>
    </lineage>
</organism>
<sequence length="180" mass="20253">MSLFDKIVAAITPPESDETRFEARRRARGLCAPGDWLDQVIDHHEQIEAAFEEVRSASQPQTQRSAQRKLATLLTGHANAEEAVLYPALADDGHEAHAGLGYEEQAATKVQLALLEKLEPLSQDFLDKLEHIRGAVTHHMYHEESSWFPDLKTEVANAEQARIGARYTEEYQRYVDMATA</sequence>
<dbReference type="Gene3D" id="1.20.120.520">
    <property type="entry name" value="nmb1532 protein domain like"/>
    <property type="match status" value="1"/>
</dbReference>
<keyword evidence="3" id="KW-1185">Reference proteome</keyword>
<comment type="caution">
    <text evidence="2">The sequence shown here is derived from an EMBL/GenBank/DDBJ whole genome shotgun (WGS) entry which is preliminary data.</text>
</comment>
<dbReference type="PANTHER" id="PTHR35585">
    <property type="entry name" value="HHE DOMAIN PROTEIN (AFU_ORTHOLOGUE AFUA_4G00730)"/>
    <property type="match status" value="1"/>
</dbReference>
<reference evidence="2 3" key="1">
    <citation type="submission" date="2019-01" db="EMBL/GenBank/DDBJ databases">
        <authorList>
            <person name="Chen W.-M."/>
        </authorList>
    </citation>
    <scope>NUCLEOTIDE SEQUENCE [LARGE SCALE GENOMIC DNA]</scope>
    <source>
        <strain evidence="2 3">CCP-7</strain>
    </source>
</reference>
<dbReference type="Pfam" id="PF01814">
    <property type="entry name" value="Hemerythrin"/>
    <property type="match status" value="1"/>
</dbReference>
<evidence type="ECO:0000313" key="3">
    <source>
        <dbReference type="Proteomes" id="UP000282971"/>
    </source>
</evidence>
<dbReference type="PANTHER" id="PTHR35585:SF1">
    <property type="entry name" value="HHE DOMAIN PROTEIN (AFU_ORTHOLOGUE AFUA_4G00730)"/>
    <property type="match status" value="1"/>
</dbReference>
<feature type="domain" description="Hemerythrin-like" evidence="1">
    <location>
        <begin position="38"/>
        <end position="150"/>
    </location>
</feature>
<dbReference type="AlphaFoldDB" id="A0A437LYE8"/>
<evidence type="ECO:0000313" key="2">
    <source>
        <dbReference type="EMBL" id="RVT90344.1"/>
    </source>
</evidence>
<dbReference type="EMBL" id="SACN01000003">
    <property type="protein sequence ID" value="RVT90344.1"/>
    <property type="molecule type" value="Genomic_DNA"/>
</dbReference>
<name>A0A437LYE8_9SPHN</name>
<proteinExistence type="predicted"/>
<dbReference type="RefSeq" id="WP_127745600.1">
    <property type="nucleotide sequence ID" value="NZ_SACN01000003.1"/>
</dbReference>
<dbReference type="OrthoDB" id="7061066at2"/>
<protein>
    <submittedName>
        <fullName evidence="2">Hemerythrin domain-containing protein</fullName>
    </submittedName>
</protein>
<dbReference type="InterPro" id="IPR012312">
    <property type="entry name" value="Hemerythrin-like"/>
</dbReference>
<dbReference type="Proteomes" id="UP000282971">
    <property type="component" value="Unassembled WGS sequence"/>
</dbReference>